<gene>
    <name evidence="1" type="ORF">HINF_LOCUS49446</name>
    <name evidence="2" type="ORF">HINF_LOCUS58534</name>
</gene>
<reference evidence="1" key="1">
    <citation type="submission" date="2023-06" db="EMBL/GenBank/DDBJ databases">
        <authorList>
            <person name="Kurt Z."/>
        </authorList>
    </citation>
    <scope>NUCLEOTIDE SEQUENCE</scope>
</reference>
<dbReference type="EMBL" id="CATOUU010000944">
    <property type="protein sequence ID" value="CAI9961801.1"/>
    <property type="molecule type" value="Genomic_DNA"/>
</dbReference>
<reference evidence="2 3" key="2">
    <citation type="submission" date="2024-07" db="EMBL/GenBank/DDBJ databases">
        <authorList>
            <person name="Akdeniz Z."/>
        </authorList>
    </citation>
    <scope>NUCLEOTIDE SEQUENCE [LARGE SCALE GENOMIC DNA]</scope>
</reference>
<name>A0AA86QLM1_9EUKA</name>
<accession>A0AA86QLM1</accession>
<evidence type="ECO:0000313" key="2">
    <source>
        <dbReference type="EMBL" id="CAL6077670.1"/>
    </source>
</evidence>
<dbReference type="Proteomes" id="UP001642409">
    <property type="component" value="Unassembled WGS sequence"/>
</dbReference>
<dbReference type="EMBL" id="CAXDID020000329">
    <property type="protein sequence ID" value="CAL6077670.1"/>
    <property type="molecule type" value="Genomic_DNA"/>
</dbReference>
<protein>
    <submittedName>
        <fullName evidence="2">Hypothetical_protein</fullName>
    </submittedName>
</protein>
<organism evidence="1">
    <name type="scientific">Hexamita inflata</name>
    <dbReference type="NCBI Taxonomy" id="28002"/>
    <lineage>
        <taxon>Eukaryota</taxon>
        <taxon>Metamonada</taxon>
        <taxon>Diplomonadida</taxon>
        <taxon>Hexamitidae</taxon>
        <taxon>Hexamitinae</taxon>
        <taxon>Hexamita</taxon>
    </lineage>
</organism>
<sequence length="234" mass="27195">MVDTSTYRNFWSGSNQQRLMYSNGTHSQRDLRNFCVAGWVQVCITDHTSKGHLGHVPYRLCRRIGHAIYRAFLSSLTSCVEFVERLKLRQPNELLHYGLTKCLFTFALKILCLYIIRCQQQPKPQFIKYNQFERRSLMHAELLDARVRCMFWFAIITEVQCIQENTVCSQSVSCGANFVSAGLVYDQIKQPKDVRLHANQSPDHLGLFDVLETGGMFRNTIQMECLFDRNRTLP</sequence>
<dbReference type="AlphaFoldDB" id="A0AA86QLM1"/>
<evidence type="ECO:0000313" key="3">
    <source>
        <dbReference type="Proteomes" id="UP001642409"/>
    </source>
</evidence>
<keyword evidence="3" id="KW-1185">Reference proteome</keyword>
<proteinExistence type="predicted"/>
<comment type="caution">
    <text evidence="1">The sequence shown here is derived from an EMBL/GenBank/DDBJ whole genome shotgun (WGS) entry which is preliminary data.</text>
</comment>
<evidence type="ECO:0000313" key="1">
    <source>
        <dbReference type="EMBL" id="CAI9961801.1"/>
    </source>
</evidence>